<dbReference type="EMBL" id="LGAP01000001">
    <property type="protein sequence ID" value="KOF22615.1"/>
    <property type="molecule type" value="Genomic_DNA"/>
</dbReference>
<protein>
    <submittedName>
        <fullName evidence="2">Uncharacterized protein</fullName>
    </submittedName>
</protein>
<dbReference type="AlphaFoldDB" id="A0A0L8C6T9"/>
<name>A0A0L8C6T9_ENSAD</name>
<dbReference type="Proteomes" id="UP000037425">
    <property type="component" value="Unassembled WGS sequence"/>
</dbReference>
<organism evidence="2 3">
    <name type="scientific">Ensifer adhaerens</name>
    <name type="common">Sinorhizobium morelense</name>
    <dbReference type="NCBI Taxonomy" id="106592"/>
    <lineage>
        <taxon>Bacteria</taxon>
        <taxon>Pseudomonadati</taxon>
        <taxon>Pseudomonadota</taxon>
        <taxon>Alphaproteobacteria</taxon>
        <taxon>Hyphomicrobiales</taxon>
        <taxon>Rhizobiaceae</taxon>
        <taxon>Sinorhizobium/Ensifer group</taxon>
        <taxon>Ensifer</taxon>
    </lineage>
</organism>
<evidence type="ECO:0000256" key="1">
    <source>
        <dbReference type="SAM" id="MobiDB-lite"/>
    </source>
</evidence>
<feature type="region of interest" description="Disordered" evidence="1">
    <location>
        <begin position="152"/>
        <end position="184"/>
    </location>
</feature>
<reference evidence="3" key="1">
    <citation type="submission" date="2015-07" db="EMBL/GenBank/DDBJ databases">
        <title>Whole genome sequence of an Ensifer adhaerens strain isolated from a cave pool in the Wind Cave National Park.</title>
        <authorList>
            <person name="Eng W.W.H."/>
            <person name="Gan H.M."/>
            <person name="Barton H.A."/>
            <person name="Savka M.A."/>
        </authorList>
    </citation>
    <scope>NUCLEOTIDE SEQUENCE [LARGE SCALE GENOMIC DNA]</scope>
    <source>
        <strain evidence="3">SD006</strain>
    </source>
</reference>
<dbReference type="PATRIC" id="fig|106592.7.peg.779"/>
<comment type="caution">
    <text evidence="2">The sequence shown here is derived from an EMBL/GenBank/DDBJ whole genome shotgun (WGS) entry which is preliminary data.</text>
</comment>
<evidence type="ECO:0000313" key="3">
    <source>
        <dbReference type="Proteomes" id="UP000037425"/>
    </source>
</evidence>
<proteinExistence type="predicted"/>
<evidence type="ECO:0000313" key="2">
    <source>
        <dbReference type="EMBL" id="KOF22615.1"/>
    </source>
</evidence>
<gene>
    <name evidence="2" type="ORF">AC244_03655</name>
</gene>
<dbReference type="OrthoDB" id="8242966at2"/>
<sequence length="184" mass="21189">MSDESDRPKFTVVAENTQQQIDANWLQETVDSRLRALAANIIRVVRGAGRPDDIIDQCNDVLKAAIEFDEKAGRFASSHSVAAALRLDHERIDDYDSFEGQRRLVMRQMMDGSLQVATSRLLNQLTQERRGEADMFEAYRELEQLYQELRKKREAETRATRTKTAPKRKPVKRKPRKAKVVDSL</sequence>
<feature type="compositionally biased region" description="Basic residues" evidence="1">
    <location>
        <begin position="160"/>
        <end position="178"/>
    </location>
</feature>
<dbReference type="RefSeq" id="WP_053247411.1">
    <property type="nucleotide sequence ID" value="NZ_LGAP01000001.1"/>
</dbReference>
<accession>A0A0L8C6T9</accession>